<gene>
    <name evidence="1" type="ORF">Hyperionvirus1_38</name>
</gene>
<sequence>MYPLRNFNDYQYDELYDFLYDDYCYVIPGVEPRESILQPPPDVRLTITNKVYVEAPHPLLVST</sequence>
<protein>
    <submittedName>
        <fullName evidence="1">Uncharacterized protein</fullName>
    </submittedName>
</protein>
<dbReference type="EMBL" id="MK072383">
    <property type="protein sequence ID" value="AYV82459.1"/>
    <property type="molecule type" value="Genomic_DNA"/>
</dbReference>
<evidence type="ECO:0000313" key="1">
    <source>
        <dbReference type="EMBL" id="AYV82459.1"/>
    </source>
</evidence>
<organism evidence="1">
    <name type="scientific">Hyperionvirus sp</name>
    <dbReference type="NCBI Taxonomy" id="2487770"/>
    <lineage>
        <taxon>Viruses</taxon>
        <taxon>Varidnaviria</taxon>
        <taxon>Bamfordvirae</taxon>
        <taxon>Nucleocytoviricota</taxon>
        <taxon>Megaviricetes</taxon>
        <taxon>Imitervirales</taxon>
        <taxon>Mimiviridae</taxon>
        <taxon>Klosneuvirinae</taxon>
    </lineage>
</organism>
<reference evidence="1" key="1">
    <citation type="submission" date="2018-10" db="EMBL/GenBank/DDBJ databases">
        <title>Hidden diversity of soil giant viruses.</title>
        <authorList>
            <person name="Schulz F."/>
            <person name="Alteio L."/>
            <person name="Goudeau D."/>
            <person name="Ryan E.M."/>
            <person name="Malmstrom R.R."/>
            <person name="Blanchard J."/>
            <person name="Woyke T."/>
        </authorList>
    </citation>
    <scope>NUCLEOTIDE SEQUENCE</scope>
    <source>
        <strain evidence="1">HYV1</strain>
    </source>
</reference>
<proteinExistence type="predicted"/>
<name>A0A3G5AAU6_9VIRU</name>
<accession>A0A3G5AAU6</accession>